<dbReference type="EMBL" id="LT598460">
    <property type="protein sequence ID" value="SCU78988.1"/>
    <property type="molecule type" value="Genomic_DNA"/>
</dbReference>
<sequence length="201" mass="22379">MFRVSAYNTVTERYALASQARTKLLRCASQSKKSDLDLRVLVGHANLLDKVMETLQEEDGSGESDDECEIEPVQLTHDLSNDDRSYVVGEQHVTFSLPSVPVQTVHEYNSDSDSDSEDDDDEPLSSNDDDDDYSLSDPEEELKMLGRNTQLRRPGHYTLASDGGMMKISNGNLLLVSIPEEDEEHTLDISSPRQMSHGTAV</sequence>
<name>A0A1G4IQM0_9SACH</name>
<gene>
    <name evidence="2" type="ORF">LADA_0A09054G</name>
</gene>
<keyword evidence="3" id="KW-1185">Reference proteome</keyword>
<dbReference type="OrthoDB" id="5431245at2759"/>
<proteinExistence type="predicted"/>
<dbReference type="Proteomes" id="UP000190274">
    <property type="component" value="Chromosome A"/>
</dbReference>
<dbReference type="PANTHER" id="PTHR36826">
    <property type="entry name" value="PROTEIN ECM13"/>
    <property type="match status" value="1"/>
</dbReference>
<dbReference type="PANTHER" id="PTHR36826:SF1">
    <property type="entry name" value="PROTEIN ECM13"/>
    <property type="match status" value="1"/>
</dbReference>
<reference evidence="2 3" key="1">
    <citation type="submission" date="2016-03" db="EMBL/GenBank/DDBJ databases">
        <authorList>
            <person name="Devillers H."/>
        </authorList>
    </citation>
    <scope>NUCLEOTIDE SEQUENCE [LARGE SCALE GENOMIC DNA]</scope>
    <source>
        <strain evidence="2">CBS 10888</strain>
    </source>
</reference>
<evidence type="ECO:0000313" key="3">
    <source>
        <dbReference type="Proteomes" id="UP000190274"/>
    </source>
</evidence>
<organism evidence="2 3">
    <name type="scientific">Lachancea dasiensis</name>
    <dbReference type="NCBI Taxonomy" id="1072105"/>
    <lineage>
        <taxon>Eukaryota</taxon>
        <taxon>Fungi</taxon>
        <taxon>Dikarya</taxon>
        <taxon>Ascomycota</taxon>
        <taxon>Saccharomycotina</taxon>
        <taxon>Saccharomycetes</taxon>
        <taxon>Saccharomycetales</taxon>
        <taxon>Saccharomycetaceae</taxon>
        <taxon>Lachancea</taxon>
    </lineage>
</organism>
<feature type="region of interest" description="Disordered" evidence="1">
    <location>
        <begin position="98"/>
        <end position="136"/>
    </location>
</feature>
<evidence type="ECO:0000313" key="2">
    <source>
        <dbReference type="EMBL" id="SCU78988.1"/>
    </source>
</evidence>
<dbReference type="AlphaFoldDB" id="A0A1G4IQM0"/>
<evidence type="ECO:0000256" key="1">
    <source>
        <dbReference type="SAM" id="MobiDB-lite"/>
    </source>
</evidence>
<dbReference type="STRING" id="1266660.A0A1G4IQM0"/>
<protein>
    <submittedName>
        <fullName evidence="2">LADA_0A09054g1_1</fullName>
    </submittedName>
</protein>
<feature type="compositionally biased region" description="Acidic residues" evidence="1">
    <location>
        <begin position="110"/>
        <end position="136"/>
    </location>
</feature>
<accession>A0A1G4IQM0</accession>
<dbReference type="InterPro" id="IPR037738">
    <property type="entry name" value="Ecm13-like"/>
</dbReference>